<evidence type="ECO:0000313" key="1">
    <source>
        <dbReference type="EMBL" id="MVQ37260.1"/>
    </source>
</evidence>
<accession>A0ABW9UHB8</accession>
<protein>
    <submittedName>
        <fullName evidence="1">DUF1643 domain-containing protein</fullName>
    </submittedName>
</protein>
<dbReference type="InterPro" id="IPR012441">
    <property type="entry name" value="DUF1643"/>
</dbReference>
<reference evidence="1 2" key="1">
    <citation type="submission" date="2019-12" db="EMBL/GenBank/DDBJ databases">
        <authorList>
            <person name="Huq M.A."/>
        </authorList>
    </citation>
    <scope>NUCLEOTIDE SEQUENCE [LARGE SCALE GENOMIC DNA]</scope>
    <source>
        <strain evidence="1 2">MAH-34</strain>
    </source>
</reference>
<sequence length="169" mass="19672">MSRICFPKEIMSSPKRYYLRISWDKTKPILTALLLNPSKANHIKSDATSNFMVDFAKANGFGTLILVNVISFIEPKSTKLKLYNSAFDEINKKYVRRALKLGSEIIVGWGEKGEFAALQLSDLIEEFKYKMVCFRYNQNRSPTQATYMLRIMRKEKKEPQDLKVIKFEK</sequence>
<name>A0ABW9UHB8_9BACL</name>
<dbReference type="RefSeq" id="WP_157321753.1">
    <property type="nucleotide sequence ID" value="NZ_WSEM01000016.1"/>
</dbReference>
<comment type="caution">
    <text evidence="1">The sequence shown here is derived from an EMBL/GenBank/DDBJ whole genome shotgun (WGS) entry which is preliminary data.</text>
</comment>
<gene>
    <name evidence="1" type="ORF">GON05_21820</name>
</gene>
<evidence type="ECO:0000313" key="2">
    <source>
        <dbReference type="Proteomes" id="UP000467637"/>
    </source>
</evidence>
<dbReference type="Proteomes" id="UP000467637">
    <property type="component" value="Unassembled WGS sequence"/>
</dbReference>
<organism evidence="1 2">
    <name type="scientific">Paenibacillus anseongense</name>
    <dbReference type="NCBI Taxonomy" id="2682845"/>
    <lineage>
        <taxon>Bacteria</taxon>
        <taxon>Bacillati</taxon>
        <taxon>Bacillota</taxon>
        <taxon>Bacilli</taxon>
        <taxon>Bacillales</taxon>
        <taxon>Paenibacillaceae</taxon>
        <taxon>Paenibacillus</taxon>
    </lineage>
</organism>
<dbReference type="EMBL" id="WSEM01000016">
    <property type="protein sequence ID" value="MVQ37260.1"/>
    <property type="molecule type" value="Genomic_DNA"/>
</dbReference>
<keyword evidence="2" id="KW-1185">Reference proteome</keyword>
<dbReference type="Pfam" id="PF07799">
    <property type="entry name" value="DUF1643"/>
    <property type="match status" value="1"/>
</dbReference>
<proteinExistence type="predicted"/>